<dbReference type="EMBL" id="BPLR01002383">
    <property type="protein sequence ID" value="GIX73172.1"/>
    <property type="molecule type" value="Genomic_DNA"/>
</dbReference>
<keyword evidence="2" id="KW-1185">Reference proteome</keyword>
<organism evidence="1 2">
    <name type="scientific">Caerostris extrusa</name>
    <name type="common">Bark spider</name>
    <name type="synonym">Caerostris bankana</name>
    <dbReference type="NCBI Taxonomy" id="172846"/>
    <lineage>
        <taxon>Eukaryota</taxon>
        <taxon>Metazoa</taxon>
        <taxon>Ecdysozoa</taxon>
        <taxon>Arthropoda</taxon>
        <taxon>Chelicerata</taxon>
        <taxon>Arachnida</taxon>
        <taxon>Araneae</taxon>
        <taxon>Araneomorphae</taxon>
        <taxon>Entelegynae</taxon>
        <taxon>Araneoidea</taxon>
        <taxon>Araneidae</taxon>
        <taxon>Caerostris</taxon>
    </lineage>
</organism>
<dbReference type="AlphaFoldDB" id="A0AAV4MLP5"/>
<protein>
    <submittedName>
        <fullName evidence="1">Uncharacterized protein</fullName>
    </submittedName>
</protein>
<accession>A0AAV4MLP5</accession>
<proteinExistence type="predicted"/>
<evidence type="ECO:0000313" key="1">
    <source>
        <dbReference type="EMBL" id="GIX73172.1"/>
    </source>
</evidence>
<gene>
    <name evidence="1" type="ORF">CEXT_693361</name>
</gene>
<comment type="caution">
    <text evidence="1">The sequence shown here is derived from an EMBL/GenBank/DDBJ whole genome shotgun (WGS) entry which is preliminary data.</text>
</comment>
<name>A0AAV4MLP5_CAEEX</name>
<reference evidence="1 2" key="1">
    <citation type="submission" date="2021-06" db="EMBL/GenBank/DDBJ databases">
        <title>Caerostris extrusa draft genome.</title>
        <authorList>
            <person name="Kono N."/>
            <person name="Arakawa K."/>
        </authorList>
    </citation>
    <scope>NUCLEOTIDE SEQUENCE [LARGE SCALE GENOMIC DNA]</scope>
</reference>
<sequence length="143" mass="16184">MPSLMDDFFSFFFFRLISERSISNARSCANYQQLFLGTFSLLFHGLGLLTRVCSSTQLWTDQTFLEPSRGFSQAMKSCVYADSSPCTLHFTEKDAIYRRSDNSITKSFGVLFQTTQIQQPANDWNNKMIAAEAVIVNDSSSLV</sequence>
<dbReference type="Proteomes" id="UP001054945">
    <property type="component" value="Unassembled WGS sequence"/>
</dbReference>
<evidence type="ECO:0000313" key="2">
    <source>
        <dbReference type="Proteomes" id="UP001054945"/>
    </source>
</evidence>